<dbReference type="InParanoid" id="A0A7X0JR52"/>
<dbReference type="Proteomes" id="UP000528457">
    <property type="component" value="Unassembled WGS sequence"/>
</dbReference>
<dbReference type="PANTHER" id="PTHR43540">
    <property type="entry name" value="PEROXYUREIDOACRYLATE/UREIDOACRYLATE AMIDOHYDROLASE-RELATED"/>
    <property type="match status" value="1"/>
</dbReference>
<proteinExistence type="predicted"/>
<name>A0A7X0JR52_9GAMM</name>
<dbReference type="SUPFAM" id="SSF52499">
    <property type="entry name" value="Isochorismatase-like hydrolases"/>
    <property type="match status" value="1"/>
</dbReference>
<dbReference type="RefSeq" id="WP_166850248.1">
    <property type="nucleotide sequence ID" value="NZ_JAAONY010000001.1"/>
</dbReference>
<feature type="domain" description="Isochorismatase-like" evidence="2">
    <location>
        <begin position="14"/>
        <end position="152"/>
    </location>
</feature>
<sequence length="188" mass="21390">MTLSSFDFTTDKPALLLIDWQQAIDHFSDLSRSHPCAEQDSAKLLKHWRKRQWPVLHIRHSSRFSESPYHKSSPWFNFKPELAPEVGELLITKQENCAFAQTELLDVLCARDIKELVFVGVLLNHSVDATLRMAAGLGFQNYLIPECCPAMAITTLQACEYSADQVHDILLSNLEGEYCQVLNSEQIL</sequence>
<dbReference type="AlphaFoldDB" id="A0A7X0JR52"/>
<dbReference type="InterPro" id="IPR050272">
    <property type="entry name" value="Isochorismatase-like_hydrls"/>
</dbReference>
<reference evidence="3 4" key="1">
    <citation type="submission" date="2020-08" db="EMBL/GenBank/DDBJ databases">
        <title>Genomic Encyclopedia of Type Strains, Phase IV (KMG-IV): sequencing the most valuable type-strain genomes for metagenomic binning, comparative biology and taxonomic classification.</title>
        <authorList>
            <person name="Goeker M."/>
        </authorList>
    </citation>
    <scope>NUCLEOTIDE SEQUENCE [LARGE SCALE GENOMIC DNA]</scope>
    <source>
        <strain evidence="3 4">DSM 22368</strain>
    </source>
</reference>
<dbReference type="Gene3D" id="3.40.50.850">
    <property type="entry name" value="Isochorismatase-like"/>
    <property type="match status" value="1"/>
</dbReference>
<dbReference type="InterPro" id="IPR000868">
    <property type="entry name" value="Isochorismatase-like_dom"/>
</dbReference>
<dbReference type="Pfam" id="PF00857">
    <property type="entry name" value="Isochorismatase"/>
    <property type="match status" value="1"/>
</dbReference>
<evidence type="ECO:0000259" key="2">
    <source>
        <dbReference type="Pfam" id="PF00857"/>
    </source>
</evidence>
<evidence type="ECO:0000256" key="1">
    <source>
        <dbReference type="ARBA" id="ARBA00022801"/>
    </source>
</evidence>
<dbReference type="GO" id="GO:0016787">
    <property type="term" value="F:hydrolase activity"/>
    <property type="evidence" value="ECO:0007669"/>
    <property type="project" value="UniProtKB-KW"/>
</dbReference>
<organism evidence="3 4">
    <name type="scientific">Pseudoteredinibacter isoporae</name>
    <dbReference type="NCBI Taxonomy" id="570281"/>
    <lineage>
        <taxon>Bacteria</taxon>
        <taxon>Pseudomonadati</taxon>
        <taxon>Pseudomonadota</taxon>
        <taxon>Gammaproteobacteria</taxon>
        <taxon>Cellvibrionales</taxon>
        <taxon>Cellvibrionaceae</taxon>
        <taxon>Pseudoteredinibacter</taxon>
    </lineage>
</organism>
<comment type="caution">
    <text evidence="3">The sequence shown here is derived from an EMBL/GenBank/DDBJ whole genome shotgun (WGS) entry which is preliminary data.</text>
</comment>
<evidence type="ECO:0000313" key="4">
    <source>
        <dbReference type="Proteomes" id="UP000528457"/>
    </source>
</evidence>
<accession>A0A7X0JR52</accession>
<keyword evidence="4" id="KW-1185">Reference proteome</keyword>
<keyword evidence="1" id="KW-0378">Hydrolase</keyword>
<protein>
    <submittedName>
        <fullName evidence="3">Nicotinamidase-related amidase</fullName>
    </submittedName>
</protein>
<gene>
    <name evidence="3" type="ORF">HNR48_001061</name>
</gene>
<dbReference type="EMBL" id="JACHHT010000001">
    <property type="protein sequence ID" value="MBB6520783.1"/>
    <property type="molecule type" value="Genomic_DNA"/>
</dbReference>
<dbReference type="InterPro" id="IPR036380">
    <property type="entry name" value="Isochorismatase-like_sf"/>
</dbReference>
<evidence type="ECO:0000313" key="3">
    <source>
        <dbReference type="EMBL" id="MBB6520783.1"/>
    </source>
</evidence>
<dbReference type="PANTHER" id="PTHR43540:SF1">
    <property type="entry name" value="ISOCHORISMATASE HYDROLASE"/>
    <property type="match status" value="1"/>
</dbReference>